<keyword evidence="6" id="KW-0858">Xylan degradation</keyword>
<keyword evidence="5" id="KW-0964">Secreted</keyword>
<dbReference type="STRING" id="231916.A0A409XWQ3"/>
<evidence type="ECO:0000256" key="4">
    <source>
        <dbReference type="ARBA" id="ARBA00007495"/>
    </source>
</evidence>
<gene>
    <name evidence="13" type="ORF">CVT26_014881</name>
</gene>
<dbReference type="OrthoDB" id="3055998at2759"/>
<dbReference type="Pfam" id="PF00331">
    <property type="entry name" value="Glyco_hydro_10"/>
    <property type="match status" value="2"/>
</dbReference>
<dbReference type="PRINTS" id="PR00134">
    <property type="entry name" value="GLHYDRLASE10"/>
</dbReference>
<evidence type="ECO:0000313" key="14">
    <source>
        <dbReference type="Proteomes" id="UP000284706"/>
    </source>
</evidence>
<comment type="caution">
    <text evidence="13">The sequence shown here is derived from an EMBL/GenBank/DDBJ whole genome shotgun (WGS) entry which is preliminary data.</text>
</comment>
<proteinExistence type="inferred from homology"/>
<evidence type="ECO:0000256" key="11">
    <source>
        <dbReference type="SAM" id="SignalP"/>
    </source>
</evidence>
<accession>A0A409XWQ3</accession>
<dbReference type="EC" id="3.2.1.8" evidence="10"/>
<keyword evidence="11" id="KW-0732">Signal</keyword>
<dbReference type="AlphaFoldDB" id="A0A409XWQ3"/>
<comment type="similarity">
    <text evidence="4 10">Belongs to the glycosyl hydrolase 10 (cellulase F) family.</text>
</comment>
<evidence type="ECO:0000259" key="12">
    <source>
        <dbReference type="PROSITE" id="PS51760"/>
    </source>
</evidence>
<keyword evidence="8 10" id="KW-0119">Carbohydrate metabolism</keyword>
<evidence type="ECO:0000256" key="8">
    <source>
        <dbReference type="ARBA" id="ARBA00023277"/>
    </source>
</evidence>
<evidence type="ECO:0000256" key="7">
    <source>
        <dbReference type="ARBA" id="ARBA00022801"/>
    </source>
</evidence>
<evidence type="ECO:0000256" key="1">
    <source>
        <dbReference type="ARBA" id="ARBA00000681"/>
    </source>
</evidence>
<organism evidence="13 14">
    <name type="scientific">Gymnopilus dilepis</name>
    <dbReference type="NCBI Taxonomy" id="231916"/>
    <lineage>
        <taxon>Eukaryota</taxon>
        <taxon>Fungi</taxon>
        <taxon>Dikarya</taxon>
        <taxon>Basidiomycota</taxon>
        <taxon>Agaricomycotina</taxon>
        <taxon>Agaricomycetes</taxon>
        <taxon>Agaricomycetidae</taxon>
        <taxon>Agaricales</taxon>
        <taxon>Agaricineae</taxon>
        <taxon>Hymenogastraceae</taxon>
        <taxon>Gymnopilus</taxon>
    </lineage>
</organism>
<feature type="chain" id="PRO_5019154725" description="Beta-xylanase" evidence="11">
    <location>
        <begin position="20"/>
        <end position="371"/>
    </location>
</feature>
<dbReference type="InterPro" id="IPR017853">
    <property type="entry name" value="GH"/>
</dbReference>
<keyword evidence="9 10" id="KW-0624">Polysaccharide degradation</keyword>
<evidence type="ECO:0000256" key="2">
    <source>
        <dbReference type="ARBA" id="ARBA00004613"/>
    </source>
</evidence>
<feature type="domain" description="GH10" evidence="12">
    <location>
        <begin position="18"/>
        <end position="365"/>
    </location>
</feature>
<keyword evidence="14" id="KW-1185">Reference proteome</keyword>
<evidence type="ECO:0000256" key="3">
    <source>
        <dbReference type="ARBA" id="ARBA00004851"/>
    </source>
</evidence>
<dbReference type="EMBL" id="NHYE01001431">
    <property type="protein sequence ID" value="PPQ95190.1"/>
    <property type="molecule type" value="Genomic_DNA"/>
</dbReference>
<comment type="subcellular location">
    <subcellularLocation>
        <location evidence="2">Secreted</location>
    </subcellularLocation>
</comment>
<comment type="catalytic activity">
    <reaction evidence="1 10">
        <text>Endohydrolysis of (1-&gt;4)-beta-D-xylosidic linkages in xylans.</text>
        <dbReference type="EC" id="3.2.1.8"/>
    </reaction>
</comment>
<dbReference type="Proteomes" id="UP000284706">
    <property type="component" value="Unassembled WGS sequence"/>
</dbReference>
<dbReference type="Gene3D" id="3.20.20.80">
    <property type="entry name" value="Glycosidases"/>
    <property type="match status" value="1"/>
</dbReference>
<dbReference type="SUPFAM" id="SSF51445">
    <property type="entry name" value="(Trans)glycosidases"/>
    <property type="match status" value="1"/>
</dbReference>
<evidence type="ECO:0000256" key="10">
    <source>
        <dbReference type="RuleBase" id="RU361174"/>
    </source>
</evidence>
<keyword evidence="10" id="KW-0326">Glycosidase</keyword>
<feature type="signal peptide" evidence="11">
    <location>
        <begin position="1"/>
        <end position="19"/>
    </location>
</feature>
<evidence type="ECO:0000313" key="13">
    <source>
        <dbReference type="EMBL" id="PPQ95190.1"/>
    </source>
</evidence>
<dbReference type="InParanoid" id="A0A409XWQ3"/>
<sequence>MAKLSVLLGVLAFASVSLAQLAVLAELNRKLYFGTATDNPELSNASYVRQLSNTLDFHQLTPANSMKWDATEPERGVFNFTGGDQIVSQAERHGQIMRGHNCVWHNQLPDWVTAGNFDNATLLSIVENHCGTLVGHYKGRIFSTATNIALLLNFSNRRLGCPQWYNSASSVKLLVAYLSLTEIFNDDGTFRQTVFFNTTGTAYIKTALRAARKADPHAKLYINDFNIEGSGPKATAVANLVKELRAEGVPIDGIGVQSHLIVGEVPTTMQQNLQFLASTGAEVALTELDIRMTLPNTPALTEQQTKDYDTVITACKNVERCIGVTLWDWTDKFSWVPGTFAGQGDACPWDDNFNKKPAYFGIVKGWLGQKA</sequence>
<evidence type="ECO:0000256" key="6">
    <source>
        <dbReference type="ARBA" id="ARBA00022651"/>
    </source>
</evidence>
<evidence type="ECO:0000256" key="9">
    <source>
        <dbReference type="ARBA" id="ARBA00023326"/>
    </source>
</evidence>
<dbReference type="GO" id="GO:0031176">
    <property type="term" value="F:endo-1,4-beta-xylanase activity"/>
    <property type="evidence" value="ECO:0007669"/>
    <property type="project" value="UniProtKB-EC"/>
</dbReference>
<name>A0A409XWQ3_9AGAR</name>
<dbReference type="PROSITE" id="PS51760">
    <property type="entry name" value="GH10_2"/>
    <property type="match status" value="1"/>
</dbReference>
<dbReference type="GO" id="GO:0045493">
    <property type="term" value="P:xylan catabolic process"/>
    <property type="evidence" value="ECO:0007669"/>
    <property type="project" value="UniProtKB-KW"/>
</dbReference>
<keyword evidence="7 10" id="KW-0378">Hydrolase</keyword>
<dbReference type="SMART" id="SM00633">
    <property type="entry name" value="Glyco_10"/>
    <property type="match status" value="1"/>
</dbReference>
<evidence type="ECO:0000256" key="5">
    <source>
        <dbReference type="ARBA" id="ARBA00022525"/>
    </source>
</evidence>
<protein>
    <recommendedName>
        <fullName evidence="10">Beta-xylanase</fullName>
        <ecNumber evidence="10">3.2.1.8</ecNumber>
    </recommendedName>
</protein>
<dbReference type="PANTHER" id="PTHR31490:SF35">
    <property type="entry name" value="ENDO-1,4-BETA-XYLANASE"/>
    <property type="match status" value="1"/>
</dbReference>
<dbReference type="GO" id="GO:0005576">
    <property type="term" value="C:extracellular region"/>
    <property type="evidence" value="ECO:0007669"/>
    <property type="project" value="UniProtKB-SubCell"/>
</dbReference>
<reference evidence="13 14" key="1">
    <citation type="journal article" date="2018" name="Evol. Lett.">
        <title>Horizontal gene cluster transfer increased hallucinogenic mushroom diversity.</title>
        <authorList>
            <person name="Reynolds H.T."/>
            <person name="Vijayakumar V."/>
            <person name="Gluck-Thaler E."/>
            <person name="Korotkin H.B."/>
            <person name="Matheny P.B."/>
            <person name="Slot J.C."/>
        </authorList>
    </citation>
    <scope>NUCLEOTIDE SEQUENCE [LARGE SCALE GENOMIC DNA]</scope>
    <source>
        <strain evidence="13 14">SRW20</strain>
    </source>
</reference>
<dbReference type="PANTHER" id="PTHR31490">
    <property type="entry name" value="GLYCOSYL HYDROLASE"/>
    <property type="match status" value="1"/>
</dbReference>
<dbReference type="InterPro" id="IPR044846">
    <property type="entry name" value="GH10"/>
</dbReference>
<dbReference type="InterPro" id="IPR001000">
    <property type="entry name" value="GH10_dom"/>
</dbReference>
<comment type="pathway">
    <text evidence="3">Glycan degradation; xylan degradation.</text>
</comment>